<dbReference type="Proteomes" id="UP001595729">
    <property type="component" value="Unassembled WGS sequence"/>
</dbReference>
<dbReference type="Pfam" id="PF20148">
    <property type="entry name" value="DUF6531"/>
    <property type="match status" value="1"/>
</dbReference>
<dbReference type="RefSeq" id="WP_382174756.1">
    <property type="nucleotide sequence ID" value="NZ_JBHRXX010000005.1"/>
</dbReference>
<dbReference type="InterPro" id="IPR056823">
    <property type="entry name" value="TEN-like_YD-shell"/>
</dbReference>
<feature type="domain" description="DUF6531" evidence="3">
    <location>
        <begin position="70"/>
        <end position="137"/>
    </location>
</feature>
<dbReference type="InterPro" id="IPR050708">
    <property type="entry name" value="T6SS_VgrG/RHS"/>
</dbReference>
<organism evidence="5 6">
    <name type="scientific">Hydrogenophaga luteola</name>
    <dbReference type="NCBI Taxonomy" id="1591122"/>
    <lineage>
        <taxon>Bacteria</taxon>
        <taxon>Pseudomonadati</taxon>
        <taxon>Pseudomonadota</taxon>
        <taxon>Betaproteobacteria</taxon>
        <taxon>Burkholderiales</taxon>
        <taxon>Comamonadaceae</taxon>
        <taxon>Hydrogenophaga</taxon>
    </lineage>
</organism>
<keyword evidence="6" id="KW-1185">Reference proteome</keyword>
<dbReference type="EMBL" id="JBHRXX010000005">
    <property type="protein sequence ID" value="MFC3684705.1"/>
    <property type="molecule type" value="Genomic_DNA"/>
</dbReference>
<dbReference type="PANTHER" id="PTHR32305">
    <property type="match status" value="1"/>
</dbReference>
<dbReference type="Pfam" id="PF25023">
    <property type="entry name" value="TEN_YD-shell"/>
    <property type="match status" value="1"/>
</dbReference>
<dbReference type="Gene3D" id="2.180.10.10">
    <property type="entry name" value="RHS repeat-associated core"/>
    <property type="match status" value="2"/>
</dbReference>
<dbReference type="InterPro" id="IPR031325">
    <property type="entry name" value="RHS_repeat"/>
</dbReference>
<feature type="chain" id="PRO_5045455813" evidence="2">
    <location>
        <begin position="38"/>
        <end position="1226"/>
    </location>
</feature>
<evidence type="ECO:0000256" key="1">
    <source>
        <dbReference type="ARBA" id="ARBA00022737"/>
    </source>
</evidence>
<feature type="signal peptide" evidence="2">
    <location>
        <begin position="1"/>
        <end position="37"/>
    </location>
</feature>
<dbReference type="InterPro" id="IPR006530">
    <property type="entry name" value="YD"/>
</dbReference>
<gene>
    <name evidence="5" type="ORF">ACFOPI_13960</name>
</gene>
<dbReference type="NCBIfam" id="TIGR01643">
    <property type="entry name" value="YD_repeat_2x"/>
    <property type="match status" value="1"/>
</dbReference>
<protein>
    <submittedName>
        <fullName evidence="5">DUF6531 domain-containing protein</fullName>
    </submittedName>
</protein>
<comment type="caution">
    <text evidence="5">The sequence shown here is derived from an EMBL/GenBank/DDBJ whole genome shotgun (WGS) entry which is preliminary data.</text>
</comment>
<dbReference type="InterPro" id="IPR045351">
    <property type="entry name" value="DUF6531"/>
</dbReference>
<evidence type="ECO:0000313" key="6">
    <source>
        <dbReference type="Proteomes" id="UP001595729"/>
    </source>
</evidence>
<proteinExistence type="predicted"/>
<evidence type="ECO:0000259" key="4">
    <source>
        <dbReference type="Pfam" id="PF25023"/>
    </source>
</evidence>
<name>A0ABV7W4G6_9BURK</name>
<feature type="domain" description="Teneurin-like YD-shell" evidence="4">
    <location>
        <begin position="904"/>
        <end position="1053"/>
    </location>
</feature>
<dbReference type="Pfam" id="PF05593">
    <property type="entry name" value="RHS_repeat"/>
    <property type="match status" value="2"/>
</dbReference>
<dbReference type="PANTHER" id="PTHR32305:SF15">
    <property type="entry name" value="PROTEIN RHSA-RELATED"/>
    <property type="match status" value="1"/>
</dbReference>
<evidence type="ECO:0000313" key="5">
    <source>
        <dbReference type="EMBL" id="MFC3684705.1"/>
    </source>
</evidence>
<accession>A0ABV7W4G6</accession>
<reference evidence="6" key="1">
    <citation type="journal article" date="2019" name="Int. J. Syst. Evol. Microbiol.">
        <title>The Global Catalogue of Microorganisms (GCM) 10K type strain sequencing project: providing services to taxonomists for standard genome sequencing and annotation.</title>
        <authorList>
            <consortium name="The Broad Institute Genomics Platform"/>
            <consortium name="The Broad Institute Genome Sequencing Center for Infectious Disease"/>
            <person name="Wu L."/>
            <person name="Ma J."/>
        </authorList>
    </citation>
    <scope>NUCLEOTIDE SEQUENCE [LARGE SCALE GENOMIC DNA]</scope>
    <source>
        <strain evidence="6">KCTC 42501</strain>
    </source>
</reference>
<evidence type="ECO:0000259" key="3">
    <source>
        <dbReference type="Pfam" id="PF20148"/>
    </source>
</evidence>
<keyword evidence="2" id="KW-0732">Signal</keyword>
<evidence type="ECO:0000256" key="2">
    <source>
        <dbReference type="SAM" id="SignalP"/>
    </source>
</evidence>
<sequence>MNFQKKVVWKMTAAFRPCVRSIWLVALSMLVTQWAVAQNDTSSLPSIPDAFQEGGISRVKSYESQSHNEVIDTFTGKLQYHFTDLVIPGNGGMDLAIRRSYNSIDDPLVTFTPWNTFEQNPLGLGWTMHMGRVLRGAAQGICSSSWATSSNNPVLELPDGQRQVLYERGDGTWWTKDFWRASCPNGFPVVQSPDGTSYEMSAQGGIFGETGKQQIAYYAGRIVDRNGNWFNLTYQFLPNGVYALQQITTNDGRGVTFAYNGSSLSTITDNTGRVWRYTVTAGVGGHNYLDQVQRPDGRSWRYAYQAASPGTGSMRRIEYPTGGSIDYEYGHVNFLIGILIGTANGRESTVVVRKTAATNTPDGSNGVWTFSYTVASQALPYEMTNHCVYYQYSIPPNPNQVNTTTVLDPLGHTTKHYHLGVHSARDYPIHVGRKIGREVVGHEREMFTYRDVRISGQTDVPALYLSPLPRGVEAPVLEIHFRKRLDERSTEDEIYEVARLDLDGFGNPAIVVENAIGGGLTHTRQRNLTYAIDRSKWLLRNVASEVVSIGGPNNTIAESYSIARTFDGSGNMRTQTDAGVQTSFTYHPTGDVASTTDPNGNVTSFSNYKRGVAQTESQPEGVSITRTVDDAGNVASETNGRGFTTHFSYDALGRVTRIDKLASNSVTVEYGDNTKTASRGGMTEVLTTDGLGRPVRRLVTGSAGESIAVDYGHDALGRKVFESYPNSSKGTGTKYDALGRVIGLLHASSPDLLNSEADEGVTYSGLMEYRTDANRNVHVLRYRMFGISEQKELIGKVVRSPVGDTLLSATIARNAKGQMVRATMGGLTREYGYDSRYYLTSISEPEVGSASGESGALRPTIFGRDANGNMISRQVGTQPAVTFTYDGRNRVRTIGYPASENPAVPRAADVVNTYNRNDQIESVVAGDVSRTYEYDNEDRLVRESMTVDGREFAIAYGYNENDALTRITYPSGREVSYQPDSLGRAGAVLPYATQVTYHASGVPEAVHYANGTVASTTLNNRQFPSRLRLSRSTGSDVSDSSFSYDGLGNLKSILDSIDPAYSRSYVYDSASRIEREQLSTGVVKEFKYSSRGDLTEVRSAANSTDSIEFLFEDSTGRMTSVRTAGNAIRSLSYDQSGNMIGGWGRPLGFDRSNRIRCVDCGVAGQQVDYLYDGIGSRVKSVVGGQTTYSVYAKSGNLLVRETPGQQRREYVYLGRRQVAEHMLRLD</sequence>
<keyword evidence="1" id="KW-0677">Repeat</keyword>